<accession>A0A975B883</accession>
<dbReference type="AlphaFoldDB" id="A0A975B883"/>
<gene>
    <name evidence="1" type="ORF">dnl_29910</name>
</gene>
<protein>
    <submittedName>
        <fullName evidence="1">Uncharacterized protein</fullName>
    </submittedName>
</protein>
<name>A0A975B883_9BACT</name>
<organism evidence="1 2">
    <name type="scientific">Desulfonema limicola</name>
    <dbReference type="NCBI Taxonomy" id="45656"/>
    <lineage>
        <taxon>Bacteria</taxon>
        <taxon>Pseudomonadati</taxon>
        <taxon>Thermodesulfobacteriota</taxon>
        <taxon>Desulfobacteria</taxon>
        <taxon>Desulfobacterales</taxon>
        <taxon>Desulfococcaceae</taxon>
        <taxon>Desulfonema</taxon>
    </lineage>
</organism>
<evidence type="ECO:0000313" key="2">
    <source>
        <dbReference type="Proteomes" id="UP000663720"/>
    </source>
</evidence>
<dbReference type="KEGG" id="dli:dnl_29910"/>
<keyword evidence="2" id="KW-1185">Reference proteome</keyword>
<dbReference type="Proteomes" id="UP000663720">
    <property type="component" value="Chromosome"/>
</dbReference>
<reference evidence="1" key="1">
    <citation type="journal article" date="2021" name="Microb. Physiol.">
        <title>Proteogenomic Insights into the Physiology of Marine, Sulfate-Reducing, Filamentous Desulfonema limicola and Desulfonema magnum.</title>
        <authorList>
            <person name="Schnaars V."/>
            <person name="Wohlbrand L."/>
            <person name="Scheve S."/>
            <person name="Hinrichs C."/>
            <person name="Reinhardt R."/>
            <person name="Rabus R."/>
        </authorList>
    </citation>
    <scope>NUCLEOTIDE SEQUENCE</scope>
    <source>
        <strain evidence="1">5ac10</strain>
    </source>
</reference>
<evidence type="ECO:0000313" key="1">
    <source>
        <dbReference type="EMBL" id="QTA80680.1"/>
    </source>
</evidence>
<sequence>MSPDELLDAVIRREISIFEVPVKHRDAVDKMIDELRRELDKTRLE</sequence>
<dbReference type="EMBL" id="CP061799">
    <property type="protein sequence ID" value="QTA80680.1"/>
    <property type="molecule type" value="Genomic_DNA"/>
</dbReference>
<proteinExistence type="predicted"/>